<evidence type="ECO:0000313" key="2">
    <source>
        <dbReference type="Proteomes" id="UP001218629"/>
    </source>
</evidence>
<reference evidence="1 2" key="1">
    <citation type="submission" date="2022-03" db="EMBL/GenBank/DDBJ databases">
        <title>Streptomyces yunnanensis P86,complete genome.</title>
        <authorList>
            <person name="Chen S."/>
            <person name="Zhang Q."/>
        </authorList>
    </citation>
    <scope>NUCLEOTIDE SEQUENCE [LARGE SCALE GENOMIC DNA]</scope>
    <source>
        <strain evidence="1 2">P86</strain>
    </source>
</reference>
<dbReference type="Proteomes" id="UP001218629">
    <property type="component" value="Chromosome"/>
</dbReference>
<evidence type="ECO:0000313" key="1">
    <source>
        <dbReference type="EMBL" id="WEB42490.1"/>
    </source>
</evidence>
<name>A0ABY8ABX4_9ACTN</name>
<dbReference type="EMBL" id="CP095749">
    <property type="protein sequence ID" value="WEB42490.1"/>
    <property type="molecule type" value="Genomic_DNA"/>
</dbReference>
<accession>A0ABY8ABX4</accession>
<sequence length="68" mass="7704">MSSGKLKKLPEVGDEVEYAPGRMAIVTDIREGIPYLRKPGIREWRVQDPTSLTVMRTRAERIAANDFS</sequence>
<protein>
    <submittedName>
        <fullName evidence="1">Uncharacterized protein</fullName>
    </submittedName>
</protein>
<keyword evidence="2" id="KW-1185">Reference proteome</keyword>
<dbReference type="RefSeq" id="WP_275309141.1">
    <property type="nucleotide sequence ID" value="NZ_CP095749.1"/>
</dbReference>
<gene>
    <name evidence="1" type="ORF">MOV08_26730</name>
</gene>
<organism evidence="1 2">
    <name type="scientific">Streptomyces yunnanensis</name>
    <dbReference type="NCBI Taxonomy" id="156453"/>
    <lineage>
        <taxon>Bacteria</taxon>
        <taxon>Bacillati</taxon>
        <taxon>Actinomycetota</taxon>
        <taxon>Actinomycetes</taxon>
        <taxon>Kitasatosporales</taxon>
        <taxon>Streptomycetaceae</taxon>
        <taxon>Streptomyces</taxon>
    </lineage>
</organism>
<proteinExistence type="predicted"/>